<protein>
    <recommendedName>
        <fullName evidence="3">N-acetylglucosaminylphosphatidylinositol deacetylase</fullName>
    </recommendedName>
</protein>
<sequence>MLVVVYDESDLLLFTKSAIFPSPQHFAVDLLIFGCPLSMLLPMKYTDGMMHCQLNEHPQKSFHAMAEHSSQWVWFRKLFVSLSSYTYVNTLRKITNENDMSSIDFQYTFFRHLL</sequence>
<accession>A0A8X7Y7Q4</accession>
<proteinExistence type="predicted"/>
<name>A0A8X7Y7Q4_POPTO</name>
<reference evidence="1" key="1">
    <citation type="journal article" date="2020" name="bioRxiv">
        <title>Hybrid origin of Populus tomentosa Carr. identified through genome sequencing and phylogenomic analysis.</title>
        <authorList>
            <person name="An X."/>
            <person name="Gao K."/>
            <person name="Chen Z."/>
            <person name="Li J."/>
            <person name="Yang X."/>
            <person name="Yang X."/>
            <person name="Zhou J."/>
            <person name="Guo T."/>
            <person name="Zhao T."/>
            <person name="Huang S."/>
            <person name="Miao D."/>
            <person name="Khan W.U."/>
            <person name="Rao P."/>
            <person name="Ye M."/>
            <person name="Lei B."/>
            <person name="Liao W."/>
            <person name="Wang J."/>
            <person name="Ji L."/>
            <person name="Li Y."/>
            <person name="Guo B."/>
            <person name="Mustafa N.S."/>
            <person name="Li S."/>
            <person name="Yun Q."/>
            <person name="Keller S.R."/>
            <person name="Mao J."/>
            <person name="Zhang R."/>
            <person name="Strauss S.H."/>
        </authorList>
    </citation>
    <scope>NUCLEOTIDE SEQUENCE</scope>
    <source>
        <strain evidence="1">GM15</strain>
        <tissue evidence="1">Leaf</tissue>
    </source>
</reference>
<dbReference type="GO" id="GO:0000225">
    <property type="term" value="F:N-acetylglucosaminylphosphatidylinositol deacetylase activity"/>
    <property type="evidence" value="ECO:0007669"/>
    <property type="project" value="TreeGrafter"/>
</dbReference>
<organism evidence="1 2">
    <name type="scientific">Populus tomentosa</name>
    <name type="common">Chinese white poplar</name>
    <dbReference type="NCBI Taxonomy" id="118781"/>
    <lineage>
        <taxon>Eukaryota</taxon>
        <taxon>Viridiplantae</taxon>
        <taxon>Streptophyta</taxon>
        <taxon>Embryophyta</taxon>
        <taxon>Tracheophyta</taxon>
        <taxon>Spermatophyta</taxon>
        <taxon>Magnoliopsida</taxon>
        <taxon>eudicotyledons</taxon>
        <taxon>Gunneridae</taxon>
        <taxon>Pentapetalae</taxon>
        <taxon>rosids</taxon>
        <taxon>fabids</taxon>
        <taxon>Malpighiales</taxon>
        <taxon>Salicaceae</taxon>
        <taxon>Saliceae</taxon>
        <taxon>Populus</taxon>
    </lineage>
</organism>
<dbReference type="PANTHER" id="PTHR12993">
    <property type="entry name" value="N-ACETYLGLUCOSAMINYL-PHOSPHATIDYLINOSITOL DE-N-ACETYLASE-RELATED"/>
    <property type="match status" value="1"/>
</dbReference>
<evidence type="ECO:0000313" key="1">
    <source>
        <dbReference type="EMBL" id="KAG6745709.1"/>
    </source>
</evidence>
<dbReference type="GO" id="GO:0005783">
    <property type="term" value="C:endoplasmic reticulum"/>
    <property type="evidence" value="ECO:0007669"/>
    <property type="project" value="TreeGrafter"/>
</dbReference>
<comment type="caution">
    <text evidence="1">The sequence shown here is derived from an EMBL/GenBank/DDBJ whole genome shotgun (WGS) entry which is preliminary data.</text>
</comment>
<keyword evidence="2" id="KW-1185">Reference proteome</keyword>
<dbReference type="Proteomes" id="UP000886885">
    <property type="component" value="Chromosome 15D"/>
</dbReference>
<dbReference type="AlphaFoldDB" id="A0A8X7Y7Q4"/>
<evidence type="ECO:0000313" key="2">
    <source>
        <dbReference type="Proteomes" id="UP000886885"/>
    </source>
</evidence>
<gene>
    <name evidence="1" type="ORF">POTOM_050212</name>
</gene>
<dbReference type="EMBL" id="JAAWWB010000030">
    <property type="protein sequence ID" value="KAG6745709.1"/>
    <property type="molecule type" value="Genomic_DNA"/>
</dbReference>
<evidence type="ECO:0008006" key="3">
    <source>
        <dbReference type="Google" id="ProtNLM"/>
    </source>
</evidence>
<dbReference type="InterPro" id="IPR003737">
    <property type="entry name" value="GlcNAc_PI_deacetylase-related"/>
</dbReference>
<dbReference type="PANTHER" id="PTHR12993:SF11">
    <property type="entry name" value="N-ACETYLGLUCOSAMINYL-PHOSPHATIDYLINOSITOL DE-N-ACETYLASE"/>
    <property type="match status" value="1"/>
</dbReference>
<dbReference type="OrthoDB" id="440160at2759"/>